<dbReference type="EMBL" id="GGEC01060559">
    <property type="protein sequence ID" value="MBX41043.1"/>
    <property type="molecule type" value="Transcribed_RNA"/>
</dbReference>
<reference evidence="1" key="1">
    <citation type="submission" date="2018-02" db="EMBL/GenBank/DDBJ databases">
        <title>Rhizophora mucronata_Transcriptome.</title>
        <authorList>
            <person name="Meera S.P."/>
            <person name="Sreeshan A."/>
            <person name="Augustine A."/>
        </authorList>
    </citation>
    <scope>NUCLEOTIDE SEQUENCE</scope>
    <source>
        <tissue evidence="1">Leaf</tissue>
    </source>
</reference>
<dbReference type="AlphaFoldDB" id="A0A2P2NF15"/>
<evidence type="ECO:0000313" key="1">
    <source>
        <dbReference type="EMBL" id="MBX41043.1"/>
    </source>
</evidence>
<proteinExistence type="predicted"/>
<protein>
    <submittedName>
        <fullName evidence="1">Uncharacterized protein</fullName>
    </submittedName>
</protein>
<sequence>MLMCSFSVLEFFSLYSHFQ</sequence>
<name>A0A2P2NF15_RHIMU</name>
<accession>A0A2P2NF15</accession>
<organism evidence="1">
    <name type="scientific">Rhizophora mucronata</name>
    <name type="common">Asiatic mangrove</name>
    <dbReference type="NCBI Taxonomy" id="61149"/>
    <lineage>
        <taxon>Eukaryota</taxon>
        <taxon>Viridiplantae</taxon>
        <taxon>Streptophyta</taxon>
        <taxon>Embryophyta</taxon>
        <taxon>Tracheophyta</taxon>
        <taxon>Spermatophyta</taxon>
        <taxon>Magnoliopsida</taxon>
        <taxon>eudicotyledons</taxon>
        <taxon>Gunneridae</taxon>
        <taxon>Pentapetalae</taxon>
        <taxon>rosids</taxon>
        <taxon>fabids</taxon>
        <taxon>Malpighiales</taxon>
        <taxon>Rhizophoraceae</taxon>
        <taxon>Rhizophora</taxon>
    </lineage>
</organism>